<evidence type="ECO:0000313" key="4">
    <source>
        <dbReference type="EMBL" id="GAK31016.1"/>
    </source>
</evidence>
<dbReference type="InterPro" id="IPR010332">
    <property type="entry name" value="ATPase_terminase-su_N"/>
</dbReference>
<evidence type="ECO:0000313" key="5">
    <source>
        <dbReference type="Proteomes" id="UP000030643"/>
    </source>
</evidence>
<dbReference type="InterPro" id="IPR052404">
    <property type="entry name" value="SPP1-like_terminase"/>
</dbReference>
<evidence type="ECO:0000259" key="3">
    <source>
        <dbReference type="Pfam" id="PF06056"/>
    </source>
</evidence>
<protein>
    <submittedName>
        <fullName evidence="4">Phage terminase small subunit</fullName>
    </submittedName>
</protein>
<dbReference type="OrthoDB" id="7358785at2"/>
<dbReference type="Proteomes" id="UP000030643">
    <property type="component" value="Unassembled WGS sequence"/>
</dbReference>
<accession>A0A069D0Y7</accession>
<feature type="domain" description="Terminase ATPase subunit N-terminal" evidence="3">
    <location>
        <begin position="23"/>
        <end position="59"/>
    </location>
</feature>
<keyword evidence="5" id="KW-1185">Reference proteome</keyword>
<dbReference type="eggNOG" id="COG3728">
    <property type="taxonomic scope" value="Bacteria"/>
</dbReference>
<reference evidence="5" key="1">
    <citation type="journal article" date="2014" name="Genome Announc.">
        <title>Draft genome sequence of Weissella oryzae SG25T, isolated from fermented rice grains.</title>
        <authorList>
            <person name="Tanizawa Y."/>
            <person name="Fujisawa T."/>
            <person name="Mochizuki T."/>
            <person name="Kaminuma E."/>
            <person name="Suzuki Y."/>
            <person name="Nakamura Y."/>
            <person name="Tohno M."/>
        </authorList>
    </citation>
    <scope>NUCLEOTIDE SEQUENCE [LARGE SCALE GENOMIC DNA]</scope>
    <source>
        <strain evidence="5">DSM 25784 / JCM 18191 / LMG 30913 / SG25</strain>
    </source>
</reference>
<keyword evidence="1" id="KW-1188">Viral release from host cell</keyword>
<dbReference type="Pfam" id="PF06056">
    <property type="entry name" value="Terminase_5"/>
    <property type="match status" value="1"/>
</dbReference>
<dbReference type="GO" id="GO:0051276">
    <property type="term" value="P:chromosome organization"/>
    <property type="evidence" value="ECO:0007669"/>
    <property type="project" value="InterPro"/>
</dbReference>
<keyword evidence="2" id="KW-0231">Viral genome packaging</keyword>
<dbReference type="InterPro" id="IPR005335">
    <property type="entry name" value="Terminase_ssu"/>
</dbReference>
<organism evidence="4 5">
    <name type="scientific">Weissella oryzae (strain DSM 25784 / JCM 18191 / LMG 30913 / SG25)</name>
    <dbReference type="NCBI Taxonomy" id="1329250"/>
    <lineage>
        <taxon>Bacteria</taxon>
        <taxon>Bacillati</taxon>
        <taxon>Bacillota</taxon>
        <taxon>Bacilli</taxon>
        <taxon>Lactobacillales</taxon>
        <taxon>Lactobacillaceae</taxon>
        <taxon>Weissella</taxon>
    </lineage>
</organism>
<dbReference type="PANTHER" id="PTHR41328:SF3">
    <property type="entry name" value="PBSX PHAGE TERMINASE SMALL SUBUNIT"/>
    <property type="match status" value="1"/>
</dbReference>
<dbReference type="PANTHER" id="PTHR41328">
    <property type="entry name" value="TERMINASE SMALL SUBUNIT-RELATED"/>
    <property type="match status" value="1"/>
</dbReference>
<dbReference type="Pfam" id="PF03592">
    <property type="entry name" value="Terminase_2"/>
    <property type="match status" value="1"/>
</dbReference>
<dbReference type="AlphaFoldDB" id="A0A069D0Y7"/>
<sequence>MLPFYFVMKGGESGVVMVEKWEQAESDYLAGMKYKEIADKYDVTLNTVKSWKQRYGWARNGAPPKQKSVHTKTKGVHTNIEVNEAIDGLDDSSLADKQKAFVVEYLKSFNATQAYLNVFDSTYNTARTEGSKLLAKPNVQKAVSELRKARLKDLAVTEQDIIGMWAKQAFADIGDYVKFGGYDVMNTDSEGTPLLDVNDNPIILHQSFVQLKSNKQVDTSLIKKVTLGKDGPVIELHDQVRAQERLLEVLQGITTDDNVEDSSLIRALDSATESAFDDEDETET</sequence>
<dbReference type="eggNOG" id="COG5484">
    <property type="taxonomic scope" value="Bacteria"/>
</dbReference>
<dbReference type="EMBL" id="DF820489">
    <property type="protein sequence ID" value="GAK31016.1"/>
    <property type="molecule type" value="Genomic_DNA"/>
</dbReference>
<proteinExistence type="predicted"/>
<name>A0A069D0Y7_WEIOS</name>
<dbReference type="STRING" id="1329250.WOSG25_061460"/>
<evidence type="ECO:0000256" key="1">
    <source>
        <dbReference type="ARBA" id="ARBA00022612"/>
    </source>
</evidence>
<gene>
    <name evidence="4" type="ORF">WOSG25_061460</name>
</gene>
<evidence type="ECO:0000256" key="2">
    <source>
        <dbReference type="ARBA" id="ARBA00023219"/>
    </source>
</evidence>
<dbReference type="Gene3D" id="1.10.10.1400">
    <property type="entry name" value="Terminase, small subunit, N-terminal DNA-binding domain, HTH motif"/>
    <property type="match status" value="1"/>
</dbReference>
<dbReference type="InterPro" id="IPR038713">
    <property type="entry name" value="Terminase_Gp1_N_sf"/>
</dbReference>